<dbReference type="AlphaFoldDB" id="A0A3N4HSG7"/>
<proteinExistence type="predicted"/>
<feature type="region of interest" description="Disordered" evidence="1">
    <location>
        <begin position="74"/>
        <end position="98"/>
    </location>
</feature>
<evidence type="ECO:0000313" key="2">
    <source>
        <dbReference type="EMBL" id="RPA76793.1"/>
    </source>
</evidence>
<name>A0A3N4HSG7_ASCIM</name>
<feature type="compositionally biased region" description="Polar residues" evidence="1">
    <location>
        <begin position="430"/>
        <end position="458"/>
    </location>
</feature>
<protein>
    <submittedName>
        <fullName evidence="2">Uncharacterized protein</fullName>
    </submittedName>
</protein>
<organism evidence="2 3">
    <name type="scientific">Ascobolus immersus RN42</name>
    <dbReference type="NCBI Taxonomy" id="1160509"/>
    <lineage>
        <taxon>Eukaryota</taxon>
        <taxon>Fungi</taxon>
        <taxon>Dikarya</taxon>
        <taxon>Ascomycota</taxon>
        <taxon>Pezizomycotina</taxon>
        <taxon>Pezizomycetes</taxon>
        <taxon>Pezizales</taxon>
        <taxon>Ascobolaceae</taxon>
        <taxon>Ascobolus</taxon>
    </lineage>
</organism>
<feature type="compositionally biased region" description="Low complexity" evidence="1">
    <location>
        <begin position="144"/>
        <end position="156"/>
    </location>
</feature>
<feature type="compositionally biased region" description="Basic and acidic residues" evidence="1">
    <location>
        <begin position="126"/>
        <end position="135"/>
    </location>
</feature>
<accession>A0A3N4HSG7</accession>
<evidence type="ECO:0000256" key="1">
    <source>
        <dbReference type="SAM" id="MobiDB-lite"/>
    </source>
</evidence>
<reference evidence="2 3" key="1">
    <citation type="journal article" date="2018" name="Nat. Ecol. Evol.">
        <title>Pezizomycetes genomes reveal the molecular basis of ectomycorrhizal truffle lifestyle.</title>
        <authorList>
            <person name="Murat C."/>
            <person name="Payen T."/>
            <person name="Noel B."/>
            <person name="Kuo A."/>
            <person name="Morin E."/>
            <person name="Chen J."/>
            <person name="Kohler A."/>
            <person name="Krizsan K."/>
            <person name="Balestrini R."/>
            <person name="Da Silva C."/>
            <person name="Montanini B."/>
            <person name="Hainaut M."/>
            <person name="Levati E."/>
            <person name="Barry K.W."/>
            <person name="Belfiori B."/>
            <person name="Cichocki N."/>
            <person name="Clum A."/>
            <person name="Dockter R.B."/>
            <person name="Fauchery L."/>
            <person name="Guy J."/>
            <person name="Iotti M."/>
            <person name="Le Tacon F."/>
            <person name="Lindquist E.A."/>
            <person name="Lipzen A."/>
            <person name="Malagnac F."/>
            <person name="Mello A."/>
            <person name="Molinier V."/>
            <person name="Miyauchi S."/>
            <person name="Poulain J."/>
            <person name="Riccioni C."/>
            <person name="Rubini A."/>
            <person name="Sitrit Y."/>
            <person name="Splivallo R."/>
            <person name="Traeger S."/>
            <person name="Wang M."/>
            <person name="Zifcakova L."/>
            <person name="Wipf D."/>
            <person name="Zambonelli A."/>
            <person name="Paolocci F."/>
            <person name="Nowrousian M."/>
            <person name="Ottonello S."/>
            <person name="Baldrian P."/>
            <person name="Spatafora J.W."/>
            <person name="Henrissat B."/>
            <person name="Nagy L.G."/>
            <person name="Aury J.M."/>
            <person name="Wincker P."/>
            <person name="Grigoriev I.V."/>
            <person name="Bonfante P."/>
            <person name="Martin F.M."/>
        </authorList>
    </citation>
    <scope>NUCLEOTIDE SEQUENCE [LARGE SCALE GENOMIC DNA]</scope>
    <source>
        <strain evidence="2 3">RN42</strain>
    </source>
</reference>
<feature type="region of interest" description="Disordered" evidence="1">
    <location>
        <begin position="182"/>
        <end position="541"/>
    </location>
</feature>
<sequence>MNWTGGSLTRSRPKATNSTLKLQKQYFARHRNSALSSLSGPLSHAQFPTSLVEAPSVPNIALKHSPFASLHKLEEEQRQERAATRETEGRASVGTGKRERRDVTMMADEEDVMMRRVAKRKRRELLERIGEKDTTPSRPLAATGERASSVVSGVSRVSREGESFAEKKRRLLGKRDWLGLSTLPKLRARPSRHAQQESEKDREGSAERESNGRQFSDYRSSPPRRPSQSPLARNEIPDSTVGSASLLIEVGNKRLYKDRRGNEEVESVYSDGESSVRSRSHSQVEQRQQEPREESVYSDYGQDGEYTEQDSVKEESVSDDDEYYKEPAKRPPQPDSDHRDSRYSSPHHNHVASDHREQYSSPQHDYLGSNHHKRYSSPQPEPDRQGNHHAAQRSPTADSDSQLTSFLSQLNEPSQAFESQDSVFVELCTPHTSQAQDHIPSSRSPTPAQIQKEASFQAPSEEPVFQPFSPQRNIPLQPFSPPREPPFQPEPSPAALLESPRDATFQAPKAENVIGSGNRLGAGKPRPLEHDSPFANIPDFLFPPTQPLDSLARLEASQAPSFVEPPRHMRVPSRLSPVPHHVQRDTFWDHLNVQRSQRATTPPQELPSRRNDFWEHLNANRRSELELDEAEFSMIAEPSMLAGTECDEEEGGEDEWVKFMFG</sequence>
<feature type="compositionally biased region" description="Pro residues" evidence="1">
    <location>
        <begin position="478"/>
        <end position="492"/>
    </location>
</feature>
<feature type="region of interest" description="Disordered" evidence="1">
    <location>
        <begin position="126"/>
        <end position="165"/>
    </location>
</feature>
<dbReference type="Proteomes" id="UP000275078">
    <property type="component" value="Unassembled WGS sequence"/>
</dbReference>
<gene>
    <name evidence="2" type="ORF">BJ508DRAFT_330775</name>
</gene>
<dbReference type="EMBL" id="ML119737">
    <property type="protein sequence ID" value="RPA76793.1"/>
    <property type="molecule type" value="Genomic_DNA"/>
</dbReference>
<feature type="compositionally biased region" description="Basic and acidic residues" evidence="1">
    <location>
        <begin position="74"/>
        <end position="89"/>
    </location>
</feature>
<evidence type="ECO:0000313" key="3">
    <source>
        <dbReference type="Proteomes" id="UP000275078"/>
    </source>
</evidence>
<feature type="compositionally biased region" description="Basic and acidic residues" evidence="1">
    <location>
        <begin position="194"/>
        <end position="211"/>
    </location>
</feature>
<keyword evidence="3" id="KW-1185">Reference proteome</keyword>
<feature type="compositionally biased region" description="Basic and acidic residues" evidence="1">
    <location>
        <begin position="282"/>
        <end position="295"/>
    </location>
</feature>
<feature type="compositionally biased region" description="Polar residues" evidence="1">
    <location>
        <begin position="393"/>
        <end position="422"/>
    </location>
</feature>